<dbReference type="CDD" id="cd08422">
    <property type="entry name" value="PBP2_CrgA_like"/>
    <property type="match status" value="1"/>
</dbReference>
<dbReference type="FunFam" id="1.10.10.10:FF:000001">
    <property type="entry name" value="LysR family transcriptional regulator"/>
    <property type="match status" value="1"/>
</dbReference>
<dbReference type="InterPro" id="IPR036388">
    <property type="entry name" value="WH-like_DNA-bd_sf"/>
</dbReference>
<keyword evidence="2" id="KW-0805">Transcription regulation</keyword>
<dbReference type="SUPFAM" id="SSF53850">
    <property type="entry name" value="Periplasmic binding protein-like II"/>
    <property type="match status" value="1"/>
</dbReference>
<dbReference type="PRINTS" id="PR00039">
    <property type="entry name" value="HTHLYSR"/>
</dbReference>
<dbReference type="Gene3D" id="1.10.10.10">
    <property type="entry name" value="Winged helix-like DNA-binding domain superfamily/Winged helix DNA-binding domain"/>
    <property type="match status" value="1"/>
</dbReference>
<feature type="domain" description="HTH lysR-type" evidence="5">
    <location>
        <begin position="1"/>
        <end position="59"/>
    </location>
</feature>
<dbReference type="PROSITE" id="PS50931">
    <property type="entry name" value="HTH_LYSR"/>
    <property type="match status" value="1"/>
</dbReference>
<sequence length="301" mass="32924">MDRLAAMQTFVHVVESGSFSAAARLLDIGQPAVSKTIAQLEARLAVRLLLRSTRGLTPTEAGMAFFKRARRAIEEADEADLAARGAGTGLRGTLRICAAVTFARLHIVPHLGTFLERHPDLDIDVVLDDRNINLVEAGIDVALRMGRLSDSGLTARRIGECRRMVLATPDYFARHGEPDSPADLIKHQTIIYSLGDGAHWRFERGEEQQSVTLRGRIRISAAEGLRESVLAHQGLTLASQWMFAPELASGAVREAMPDWTLPRQELWAVFPTGRLTSAKARAFVEFVQQQLACPGPDAAQG</sequence>
<dbReference type="InterPro" id="IPR005119">
    <property type="entry name" value="LysR_subst-bd"/>
</dbReference>
<protein>
    <submittedName>
        <fullName evidence="6">Transcriptional regulator, LysR family</fullName>
    </submittedName>
</protein>
<evidence type="ECO:0000256" key="2">
    <source>
        <dbReference type="ARBA" id="ARBA00023015"/>
    </source>
</evidence>
<proteinExistence type="inferred from homology"/>
<evidence type="ECO:0000313" key="6">
    <source>
        <dbReference type="EMBL" id="AZE47576.1"/>
    </source>
</evidence>
<dbReference type="GO" id="GO:0003700">
    <property type="term" value="F:DNA-binding transcription factor activity"/>
    <property type="evidence" value="ECO:0007669"/>
    <property type="project" value="InterPro"/>
</dbReference>
<dbReference type="PANTHER" id="PTHR30537">
    <property type="entry name" value="HTH-TYPE TRANSCRIPTIONAL REGULATOR"/>
    <property type="match status" value="1"/>
</dbReference>
<dbReference type="Pfam" id="PF03466">
    <property type="entry name" value="LysR_substrate"/>
    <property type="match status" value="1"/>
</dbReference>
<dbReference type="Gene3D" id="3.40.190.290">
    <property type="match status" value="1"/>
</dbReference>
<evidence type="ECO:0000256" key="1">
    <source>
        <dbReference type="ARBA" id="ARBA00009437"/>
    </source>
</evidence>
<comment type="similarity">
    <text evidence="1">Belongs to the LysR transcriptional regulatory family.</text>
</comment>
<evidence type="ECO:0000259" key="5">
    <source>
        <dbReference type="PROSITE" id="PS50931"/>
    </source>
</evidence>
<keyword evidence="3" id="KW-0238">DNA-binding</keyword>
<evidence type="ECO:0000256" key="4">
    <source>
        <dbReference type="ARBA" id="ARBA00023163"/>
    </source>
</evidence>
<keyword evidence="4" id="KW-0804">Transcription</keyword>
<name>A0A3G7TMU4_9PSED</name>
<dbReference type="RefSeq" id="WP_124319829.1">
    <property type="nucleotide sequence ID" value="NZ_CP027753.1"/>
</dbReference>
<dbReference type="PANTHER" id="PTHR30537:SF5">
    <property type="entry name" value="HTH-TYPE TRANSCRIPTIONAL ACTIVATOR TTDR-RELATED"/>
    <property type="match status" value="1"/>
</dbReference>
<dbReference type="InterPro" id="IPR000847">
    <property type="entry name" value="LysR_HTH_N"/>
</dbReference>
<evidence type="ECO:0000256" key="3">
    <source>
        <dbReference type="ARBA" id="ARBA00023125"/>
    </source>
</evidence>
<accession>A0A3G7TMU4</accession>
<dbReference type="SUPFAM" id="SSF46785">
    <property type="entry name" value="Winged helix' DNA-binding domain"/>
    <property type="match status" value="1"/>
</dbReference>
<evidence type="ECO:0000313" key="7">
    <source>
        <dbReference type="Proteomes" id="UP000268048"/>
    </source>
</evidence>
<dbReference type="Pfam" id="PF00126">
    <property type="entry name" value="HTH_1"/>
    <property type="match status" value="1"/>
</dbReference>
<dbReference type="GO" id="GO:0003677">
    <property type="term" value="F:DNA binding"/>
    <property type="evidence" value="ECO:0007669"/>
    <property type="project" value="UniProtKB-KW"/>
</dbReference>
<dbReference type="Proteomes" id="UP000268048">
    <property type="component" value="Chromosome"/>
</dbReference>
<reference evidence="6 7" key="1">
    <citation type="submission" date="2018-03" db="EMBL/GenBank/DDBJ databases">
        <title>Diversity of phytobeneficial traits revealed by whole-genome analysis of worldwide-isolated phenazine-producing Pseudomonas spp.</title>
        <authorList>
            <person name="Biessy A."/>
            <person name="Novinscak A."/>
            <person name="Blom J."/>
            <person name="Leger G."/>
            <person name="Thomashow L.S."/>
            <person name="Cazorla F.M."/>
            <person name="Josic D."/>
            <person name="Filion M."/>
        </authorList>
    </citation>
    <scope>NUCLEOTIDE SEQUENCE [LARGE SCALE GENOMIC DNA]</scope>
    <source>
        <strain evidence="6 7">B25</strain>
    </source>
</reference>
<dbReference type="AlphaFoldDB" id="A0A3G7TMU4"/>
<organism evidence="6 7">
    <name type="scientific">Pseudomonas chlororaphis</name>
    <dbReference type="NCBI Taxonomy" id="587753"/>
    <lineage>
        <taxon>Bacteria</taxon>
        <taxon>Pseudomonadati</taxon>
        <taxon>Pseudomonadota</taxon>
        <taxon>Gammaproteobacteria</taxon>
        <taxon>Pseudomonadales</taxon>
        <taxon>Pseudomonadaceae</taxon>
        <taxon>Pseudomonas</taxon>
    </lineage>
</organism>
<dbReference type="EMBL" id="CP027753">
    <property type="protein sequence ID" value="AZE47576.1"/>
    <property type="molecule type" value="Genomic_DNA"/>
</dbReference>
<dbReference type="InterPro" id="IPR036390">
    <property type="entry name" value="WH_DNA-bd_sf"/>
</dbReference>
<gene>
    <name evidence="6" type="ORF">C4K04_1888</name>
</gene>
<dbReference type="InterPro" id="IPR058163">
    <property type="entry name" value="LysR-type_TF_proteobact-type"/>
</dbReference>